<evidence type="ECO:0000259" key="3">
    <source>
        <dbReference type="Pfam" id="PF07732"/>
    </source>
</evidence>
<dbReference type="RefSeq" id="WP_114206870.1">
    <property type="nucleotide sequence ID" value="NZ_CP030840.1"/>
</dbReference>
<dbReference type="InterPro" id="IPR011706">
    <property type="entry name" value="Cu-oxidase_C"/>
</dbReference>
<dbReference type="EMBL" id="CP030840">
    <property type="protein sequence ID" value="AXC11415.1"/>
    <property type="molecule type" value="Genomic_DNA"/>
</dbReference>
<evidence type="ECO:0000313" key="4">
    <source>
        <dbReference type="EMBL" id="AXC11415.1"/>
    </source>
</evidence>
<dbReference type="PANTHER" id="PTHR48267:SF1">
    <property type="entry name" value="BILIRUBIN OXIDASE"/>
    <property type="match status" value="1"/>
</dbReference>
<keyword evidence="1" id="KW-0732">Signal</keyword>
<dbReference type="CDD" id="cd13891">
    <property type="entry name" value="CuRO_3_CotA_like"/>
    <property type="match status" value="1"/>
</dbReference>
<dbReference type="KEGG" id="abas:ACPOL_2083"/>
<dbReference type="GO" id="GO:0016491">
    <property type="term" value="F:oxidoreductase activity"/>
    <property type="evidence" value="ECO:0007669"/>
    <property type="project" value="InterPro"/>
</dbReference>
<dbReference type="Gene3D" id="2.60.40.420">
    <property type="entry name" value="Cupredoxins - blue copper proteins"/>
    <property type="match status" value="3"/>
</dbReference>
<evidence type="ECO:0000259" key="2">
    <source>
        <dbReference type="Pfam" id="PF07731"/>
    </source>
</evidence>
<dbReference type="SUPFAM" id="SSF49503">
    <property type="entry name" value="Cupredoxins"/>
    <property type="match status" value="3"/>
</dbReference>
<proteinExistence type="predicted"/>
<sequence>MITRRKFLGQTGLLAAGAALSKQATAATASSLNASTLTPWVDPLPLLPQAKSTGLRPHPENPAIKIPYYRLAMREMLVKLHRDLPPTRVWGYANSFPGPTFDTRSGEALLVEWANELPGKHFLPIDHTLHGAEESKPEVRAVVHLHGGRTPAESDGYPESWFVPGKSATCFYPNHQEAAMLFYHDHTMGINRLNIYAGLQGLFIVRDAVEDALNLPSGKYEIPLLIFDRMLRTDGSLEYPTSGNPKSPWVPEVFGDAILVNGKLAPYLEVEARKYRFRLMNGANGRFFRFSFGDLYEFQQIGSDQGLLSAPIPLKHLVLAPGERGDVLFDFSPYAGKTLLLKSDSFELLQFRVAAAPVNNNAGLPQVLRPVTRIPESQAVKTRRLTLDENMDLVQQSMGMLLNNTPWHMPVTEKPVIHTTEIWELVNLTEDSHPIHIHLVRFQILDRRRFNVFEYQKSQTLKFFAAAVPPSPSDAGWKDIVRVDPGMVVRIIIPFEGYTGRYVWHCHLLEHEDNEMMRPFEVVAS</sequence>
<dbReference type="OrthoDB" id="9757546at2"/>
<name>A0A2Z5FYD5_9BACT</name>
<dbReference type="CDD" id="cd13844">
    <property type="entry name" value="CuRO_1_BOD_CotA_like"/>
    <property type="match status" value="1"/>
</dbReference>
<dbReference type="InterPro" id="IPR011707">
    <property type="entry name" value="Cu-oxidase-like_N"/>
</dbReference>
<feature type="domain" description="Plastocyanin-like" evidence="3">
    <location>
        <begin position="86"/>
        <end position="208"/>
    </location>
</feature>
<keyword evidence="5" id="KW-1185">Reference proteome</keyword>
<dbReference type="Pfam" id="PF07732">
    <property type="entry name" value="Cu-oxidase_3"/>
    <property type="match status" value="1"/>
</dbReference>
<feature type="signal peptide" evidence="1">
    <location>
        <begin position="1"/>
        <end position="26"/>
    </location>
</feature>
<dbReference type="InterPro" id="IPR006311">
    <property type="entry name" value="TAT_signal"/>
</dbReference>
<feature type="chain" id="PRO_5016241827" evidence="1">
    <location>
        <begin position="27"/>
        <end position="525"/>
    </location>
</feature>
<dbReference type="PANTHER" id="PTHR48267">
    <property type="entry name" value="CUPREDOXIN SUPERFAMILY PROTEIN"/>
    <property type="match status" value="1"/>
</dbReference>
<dbReference type="InterPro" id="IPR008972">
    <property type="entry name" value="Cupredoxin"/>
</dbReference>
<dbReference type="PROSITE" id="PS51318">
    <property type="entry name" value="TAT"/>
    <property type="match status" value="1"/>
</dbReference>
<organism evidence="4 5">
    <name type="scientific">Acidisarcina polymorpha</name>
    <dbReference type="NCBI Taxonomy" id="2211140"/>
    <lineage>
        <taxon>Bacteria</taxon>
        <taxon>Pseudomonadati</taxon>
        <taxon>Acidobacteriota</taxon>
        <taxon>Terriglobia</taxon>
        <taxon>Terriglobales</taxon>
        <taxon>Acidobacteriaceae</taxon>
        <taxon>Acidisarcina</taxon>
    </lineage>
</organism>
<dbReference type="Proteomes" id="UP000253606">
    <property type="component" value="Chromosome"/>
</dbReference>
<accession>A0A2Z5FYD5</accession>
<protein>
    <submittedName>
        <fullName evidence="4">Multicopper oxidase</fullName>
    </submittedName>
</protein>
<evidence type="ECO:0000256" key="1">
    <source>
        <dbReference type="SAM" id="SignalP"/>
    </source>
</evidence>
<reference evidence="4 5" key="1">
    <citation type="journal article" date="2018" name="Front. Microbiol.">
        <title>Hydrolytic Capabilities as a Key to Environmental Success: Chitinolytic and Cellulolytic Acidobacteria From Acidic Sub-arctic Soils and Boreal Peatlands.</title>
        <authorList>
            <person name="Belova S.E."/>
            <person name="Ravin N.V."/>
            <person name="Pankratov T.A."/>
            <person name="Rakitin A.L."/>
            <person name="Ivanova A.A."/>
            <person name="Beletsky A.V."/>
            <person name="Mardanov A.V."/>
            <person name="Sinninghe Damste J.S."/>
            <person name="Dedysh S.N."/>
        </authorList>
    </citation>
    <scope>NUCLEOTIDE SEQUENCE [LARGE SCALE GENOMIC DNA]</scope>
    <source>
        <strain evidence="4 5">SBC82</strain>
    </source>
</reference>
<dbReference type="CDD" id="cd13868">
    <property type="entry name" value="CuRO_2_CotA_like"/>
    <property type="match status" value="1"/>
</dbReference>
<dbReference type="AlphaFoldDB" id="A0A2Z5FYD5"/>
<evidence type="ECO:0000313" key="5">
    <source>
        <dbReference type="Proteomes" id="UP000253606"/>
    </source>
</evidence>
<feature type="domain" description="Plastocyanin-like" evidence="2">
    <location>
        <begin position="397"/>
        <end position="522"/>
    </location>
</feature>
<dbReference type="Pfam" id="PF07731">
    <property type="entry name" value="Cu-oxidase_2"/>
    <property type="match status" value="1"/>
</dbReference>
<gene>
    <name evidence="4" type="ORF">ACPOL_2083</name>
</gene>
<dbReference type="InterPro" id="IPR045087">
    <property type="entry name" value="Cu-oxidase_fam"/>
</dbReference>
<dbReference type="GO" id="GO:0005507">
    <property type="term" value="F:copper ion binding"/>
    <property type="evidence" value="ECO:0007669"/>
    <property type="project" value="InterPro"/>
</dbReference>